<protein>
    <submittedName>
        <fullName evidence="1">Uncharacterized protein</fullName>
    </submittedName>
</protein>
<evidence type="ECO:0000313" key="2">
    <source>
        <dbReference type="Proteomes" id="UP001501758"/>
    </source>
</evidence>
<gene>
    <name evidence="1" type="ORF">GCM10009430_45230</name>
</gene>
<comment type="caution">
    <text evidence="1">The sequence shown here is derived from an EMBL/GenBank/DDBJ whole genome shotgun (WGS) entry which is preliminary data.</text>
</comment>
<proteinExistence type="predicted"/>
<name>A0ABP3UH61_9FLAO</name>
<organism evidence="1 2">
    <name type="scientific">Aquimarina litoralis</name>
    <dbReference type="NCBI Taxonomy" id="584605"/>
    <lineage>
        <taxon>Bacteria</taxon>
        <taxon>Pseudomonadati</taxon>
        <taxon>Bacteroidota</taxon>
        <taxon>Flavobacteriia</taxon>
        <taxon>Flavobacteriales</taxon>
        <taxon>Flavobacteriaceae</taxon>
        <taxon>Aquimarina</taxon>
    </lineage>
</organism>
<keyword evidence="2" id="KW-1185">Reference proteome</keyword>
<reference evidence="2" key="1">
    <citation type="journal article" date="2019" name="Int. J. Syst. Evol. Microbiol.">
        <title>The Global Catalogue of Microorganisms (GCM) 10K type strain sequencing project: providing services to taxonomists for standard genome sequencing and annotation.</title>
        <authorList>
            <consortium name="The Broad Institute Genomics Platform"/>
            <consortium name="The Broad Institute Genome Sequencing Center for Infectious Disease"/>
            <person name="Wu L."/>
            <person name="Ma J."/>
        </authorList>
    </citation>
    <scope>NUCLEOTIDE SEQUENCE [LARGE SCALE GENOMIC DNA]</scope>
    <source>
        <strain evidence="2">JCM 15974</strain>
    </source>
</reference>
<accession>A0ABP3UH61</accession>
<dbReference type="Proteomes" id="UP001501758">
    <property type="component" value="Unassembled WGS sequence"/>
</dbReference>
<sequence>MCRYSMANYKPHYACFNCRKTFKRRLLRDIRKGAQKDENASLARCPDCGNLMANMGLDFKSPKKTDIKAWKHMLTLYEVGITFHSCGCNGPGYIPNDSKALVNYFEEIKKQYLAHQHFWAQRQEDPDEQSEIAKDQNQNWSFLSRIPQELKTGSHKKPKYDAQNAQIYWNKKVELIEENIQKVSRK</sequence>
<dbReference type="EMBL" id="BAAAGE010000006">
    <property type="protein sequence ID" value="GAA0732232.1"/>
    <property type="molecule type" value="Genomic_DNA"/>
</dbReference>
<evidence type="ECO:0000313" key="1">
    <source>
        <dbReference type="EMBL" id="GAA0732232.1"/>
    </source>
</evidence>